<name>A0ABY5NT62_9FLAO</name>
<organism evidence="2 3">
    <name type="scientific">Paenimyroides aestuarii</name>
    <dbReference type="NCBI Taxonomy" id="2968490"/>
    <lineage>
        <taxon>Bacteria</taxon>
        <taxon>Pseudomonadati</taxon>
        <taxon>Bacteroidota</taxon>
        <taxon>Flavobacteriia</taxon>
        <taxon>Flavobacteriales</taxon>
        <taxon>Flavobacteriaceae</taxon>
        <taxon>Paenimyroides</taxon>
    </lineage>
</organism>
<evidence type="ECO:0000256" key="1">
    <source>
        <dbReference type="SAM" id="MobiDB-lite"/>
    </source>
</evidence>
<feature type="compositionally biased region" description="Basic and acidic residues" evidence="1">
    <location>
        <begin position="85"/>
        <end position="98"/>
    </location>
</feature>
<keyword evidence="3" id="KW-1185">Reference proteome</keyword>
<evidence type="ECO:0000313" key="3">
    <source>
        <dbReference type="Proteomes" id="UP001317001"/>
    </source>
</evidence>
<feature type="compositionally biased region" description="Basic and acidic residues" evidence="1">
    <location>
        <begin position="50"/>
        <end position="68"/>
    </location>
</feature>
<feature type="compositionally biased region" description="Polar residues" evidence="1">
    <location>
        <begin position="8"/>
        <end position="20"/>
    </location>
</feature>
<proteinExistence type="predicted"/>
<sequence>MKKDKTNIPGSNNNENTSPTDIKGKDVHEANQTNSGAGGSPIKEGSNLLPEEKRENQEDKQDGKKEIDSMGTEVMQEEAYHKKKYGELPEDQEKGEKS</sequence>
<dbReference type="EMBL" id="CP102382">
    <property type="protein sequence ID" value="UUV21759.1"/>
    <property type="molecule type" value="Genomic_DNA"/>
</dbReference>
<feature type="region of interest" description="Disordered" evidence="1">
    <location>
        <begin position="1"/>
        <end position="98"/>
    </location>
</feature>
<dbReference type="RefSeq" id="WP_257499679.1">
    <property type="nucleotide sequence ID" value="NZ_CP102382.1"/>
</dbReference>
<protein>
    <submittedName>
        <fullName evidence="2">Uncharacterized protein</fullName>
    </submittedName>
</protein>
<gene>
    <name evidence="2" type="ORF">NPX36_01525</name>
</gene>
<accession>A0ABY5NT62</accession>
<evidence type="ECO:0000313" key="2">
    <source>
        <dbReference type="EMBL" id="UUV21759.1"/>
    </source>
</evidence>
<reference evidence="2 3" key="1">
    <citation type="submission" date="2022-08" db="EMBL/GenBank/DDBJ databases">
        <title>Myroides zhujiangensis sp. nov., a novel bacterium isolated from sediment in the Pearl River Estuary.</title>
        <authorList>
            <person name="Cui L."/>
        </authorList>
    </citation>
    <scope>NUCLEOTIDE SEQUENCE [LARGE SCALE GENOMIC DNA]</scope>
    <source>
        <strain evidence="2 3">SCSIO 72103</strain>
    </source>
</reference>
<dbReference type="Proteomes" id="UP001317001">
    <property type="component" value="Chromosome"/>
</dbReference>